<dbReference type="Gene3D" id="1.20.1530.10">
    <property type="entry name" value="Na+/H+ antiporter like domain"/>
    <property type="match status" value="1"/>
</dbReference>
<dbReference type="PANTHER" id="PTHR30341">
    <property type="entry name" value="SODIUM ION/PROTON ANTIPORTER NHAA-RELATED"/>
    <property type="match status" value="1"/>
</dbReference>
<gene>
    <name evidence="7" type="ORF">AAFP95_11865</name>
</gene>
<organism evidence="7 8">
    <name type="scientific">Chryseobacterium endophyticum</name>
    <dbReference type="NCBI Taxonomy" id="1854762"/>
    <lineage>
        <taxon>Bacteria</taxon>
        <taxon>Pseudomonadati</taxon>
        <taxon>Bacteroidota</taxon>
        <taxon>Flavobacteriia</taxon>
        <taxon>Flavobacteriales</taxon>
        <taxon>Weeksellaceae</taxon>
        <taxon>Chryseobacterium group</taxon>
        <taxon>Chryseobacterium</taxon>
    </lineage>
</organism>
<reference evidence="7 8" key="1">
    <citation type="submission" date="2024-04" db="EMBL/GenBank/DDBJ databases">
        <title>Genome sequencing and assembly of rice foliar adapted Chryseobacterium endophyticum OsEnb-ALM-A6.</title>
        <authorList>
            <person name="Kumar S."/>
            <person name="Javed M."/>
            <person name="Chouhan V."/>
            <person name="Charishma K."/>
            <person name="Patel A."/>
            <person name="Kumar M."/>
            <person name="Sahu K.P."/>
            <person name="Kumar A."/>
        </authorList>
    </citation>
    <scope>NUCLEOTIDE SEQUENCE [LARGE SCALE GENOMIC DNA]</scope>
    <source>
        <strain evidence="7 8">OsEnb-ALM-A6</strain>
    </source>
</reference>
<evidence type="ECO:0000256" key="5">
    <source>
        <dbReference type="ARBA" id="ARBA00023136"/>
    </source>
</evidence>
<evidence type="ECO:0000313" key="8">
    <source>
        <dbReference type="Proteomes" id="UP001463665"/>
    </source>
</evidence>
<feature type="transmembrane region" description="Helical" evidence="6">
    <location>
        <begin position="46"/>
        <end position="65"/>
    </location>
</feature>
<dbReference type="Pfam" id="PF06965">
    <property type="entry name" value="Na_H_antiport_1"/>
    <property type="match status" value="1"/>
</dbReference>
<evidence type="ECO:0000256" key="1">
    <source>
        <dbReference type="ARBA" id="ARBA00004429"/>
    </source>
</evidence>
<keyword evidence="3 6" id="KW-0812">Transmembrane</keyword>
<keyword evidence="5 6" id="KW-0472">Membrane</keyword>
<dbReference type="PANTHER" id="PTHR30341:SF0">
    <property type="entry name" value="NA(+)_H(+) ANTIPORTER NHAA"/>
    <property type="match status" value="1"/>
</dbReference>
<feature type="transmembrane region" description="Helical" evidence="6">
    <location>
        <begin position="117"/>
        <end position="139"/>
    </location>
</feature>
<dbReference type="AlphaFoldDB" id="A0AAU6WUQ3"/>
<evidence type="ECO:0000256" key="4">
    <source>
        <dbReference type="ARBA" id="ARBA00022989"/>
    </source>
</evidence>
<protein>
    <submittedName>
        <fullName evidence="7">Na+/H+ antiporter NhaA</fullName>
    </submittedName>
</protein>
<dbReference type="InterPro" id="IPR004670">
    <property type="entry name" value="NhaA"/>
</dbReference>
<dbReference type="GO" id="GO:0005886">
    <property type="term" value="C:plasma membrane"/>
    <property type="evidence" value="ECO:0007669"/>
    <property type="project" value="UniProtKB-SubCell"/>
</dbReference>
<keyword evidence="4 6" id="KW-1133">Transmembrane helix</keyword>
<evidence type="ECO:0000256" key="6">
    <source>
        <dbReference type="SAM" id="Phobius"/>
    </source>
</evidence>
<dbReference type="Proteomes" id="UP001463665">
    <property type="component" value="Chromosome"/>
</dbReference>
<feature type="transmembrane region" description="Helical" evidence="6">
    <location>
        <begin position="6"/>
        <end position="25"/>
    </location>
</feature>
<dbReference type="EMBL" id="CP154834">
    <property type="protein sequence ID" value="XAO76381.1"/>
    <property type="molecule type" value="Genomic_DNA"/>
</dbReference>
<keyword evidence="8" id="KW-1185">Reference proteome</keyword>
<dbReference type="RefSeq" id="WP_345767739.1">
    <property type="nucleotide sequence ID" value="NZ_CP154834.1"/>
</dbReference>
<dbReference type="GO" id="GO:0006885">
    <property type="term" value="P:regulation of pH"/>
    <property type="evidence" value="ECO:0007669"/>
    <property type="project" value="InterPro"/>
</dbReference>
<feature type="transmembrane region" description="Helical" evidence="6">
    <location>
        <begin position="77"/>
        <end position="96"/>
    </location>
</feature>
<evidence type="ECO:0000313" key="7">
    <source>
        <dbReference type="EMBL" id="XAO76381.1"/>
    </source>
</evidence>
<accession>A0AAU6WUQ3</accession>
<comment type="subcellular location">
    <subcellularLocation>
        <location evidence="1">Cell inner membrane</location>
        <topology evidence="1">Multi-pass membrane protein</topology>
    </subcellularLocation>
</comment>
<evidence type="ECO:0000256" key="3">
    <source>
        <dbReference type="ARBA" id="ARBA00022692"/>
    </source>
</evidence>
<proteinExistence type="predicted"/>
<evidence type="ECO:0000256" key="2">
    <source>
        <dbReference type="ARBA" id="ARBA00022475"/>
    </source>
</evidence>
<name>A0AAU6WUQ3_9FLAO</name>
<dbReference type="GO" id="GO:0015385">
    <property type="term" value="F:sodium:proton antiporter activity"/>
    <property type="evidence" value="ECO:0007669"/>
    <property type="project" value="TreeGrafter"/>
</dbReference>
<sequence length="181" mass="19486">MFLWYFLHHSGIHATIAGVLLAFSIPTNVSTTEISPLEKLEHNLHFPVSFLIMPVFALTNTNITFTQDMVSGLTSTLGLGIIGGLVLGKLMGINLFSLIAIKLKLSSLPQNSSWKHMLGVGLLAGIGFTMSIFIALLSFKGELQIQNEAKFAILIASLIAAVSGFLVLKTASENPITDDED</sequence>
<keyword evidence="2" id="KW-1003">Cell membrane</keyword>
<feature type="transmembrane region" description="Helical" evidence="6">
    <location>
        <begin position="151"/>
        <end position="168"/>
    </location>
</feature>
<dbReference type="InterPro" id="IPR023171">
    <property type="entry name" value="Na/H_antiporter_dom_sf"/>
</dbReference>